<sequence length="182" mass="22194">MGIPVGEHILYSLSFADDQVVIAQDSYDLEFMLNRLHEEYERWGLKISFKKTEFLSLVESVLCYGCEVWTVNSDLRRRLLATEMDYLRRSARVSRRECVRNEVIRRRERRSLKWFGHLMRMPDDRWPKRVFQWVPPQRRKRGRPRRSWNDGIRESMEARQLEDDDVFDRLACRRETGRLRQQ</sequence>
<keyword evidence="2" id="KW-1185">Reference proteome</keyword>
<dbReference type="PROSITE" id="PS50878">
    <property type="entry name" value="RT_POL"/>
    <property type="match status" value="1"/>
</dbReference>
<evidence type="ECO:0000313" key="3">
    <source>
        <dbReference type="RefSeq" id="XP_030747136.1"/>
    </source>
</evidence>
<evidence type="ECO:0000313" key="2">
    <source>
        <dbReference type="Proteomes" id="UP000504635"/>
    </source>
</evidence>
<dbReference type="InterPro" id="IPR000477">
    <property type="entry name" value="RT_dom"/>
</dbReference>
<proteinExistence type="predicted"/>
<dbReference type="AlphaFoldDB" id="A0A6J2X7H7"/>
<reference evidence="3" key="1">
    <citation type="submission" date="2025-08" db="UniProtKB">
        <authorList>
            <consortium name="RefSeq"/>
        </authorList>
    </citation>
    <scope>IDENTIFICATION</scope>
    <source>
        <tissue evidence="3">Gonads</tissue>
    </source>
</reference>
<dbReference type="GeneID" id="115875769"/>
<accession>A0A6J2X7H7</accession>
<dbReference type="PANTHER" id="PTHR47027:SF20">
    <property type="entry name" value="REVERSE TRANSCRIPTASE-LIKE PROTEIN WITH RNA-DIRECTED DNA POLYMERASE DOMAIN"/>
    <property type="match status" value="1"/>
</dbReference>
<evidence type="ECO:0000259" key="1">
    <source>
        <dbReference type="PROSITE" id="PS50878"/>
    </source>
</evidence>
<dbReference type="RefSeq" id="XP_030747136.1">
    <property type="nucleotide sequence ID" value="XM_030891276.1"/>
</dbReference>
<dbReference type="InParanoid" id="A0A6J2X7H7"/>
<dbReference type="Proteomes" id="UP000504635">
    <property type="component" value="Unplaced"/>
</dbReference>
<organism evidence="2 3">
    <name type="scientific">Sitophilus oryzae</name>
    <name type="common">Rice weevil</name>
    <name type="synonym">Curculio oryzae</name>
    <dbReference type="NCBI Taxonomy" id="7048"/>
    <lineage>
        <taxon>Eukaryota</taxon>
        <taxon>Metazoa</taxon>
        <taxon>Ecdysozoa</taxon>
        <taxon>Arthropoda</taxon>
        <taxon>Hexapoda</taxon>
        <taxon>Insecta</taxon>
        <taxon>Pterygota</taxon>
        <taxon>Neoptera</taxon>
        <taxon>Endopterygota</taxon>
        <taxon>Coleoptera</taxon>
        <taxon>Polyphaga</taxon>
        <taxon>Cucujiformia</taxon>
        <taxon>Curculionidae</taxon>
        <taxon>Dryophthorinae</taxon>
        <taxon>Sitophilus</taxon>
    </lineage>
</organism>
<feature type="domain" description="Reverse transcriptase" evidence="1">
    <location>
        <begin position="1"/>
        <end position="119"/>
    </location>
</feature>
<protein>
    <submittedName>
        <fullName evidence="3">Uncharacterized protein LOC115875769</fullName>
    </submittedName>
</protein>
<gene>
    <name evidence="3" type="primary">LOC115875769</name>
</gene>
<dbReference type="OrthoDB" id="410404at2759"/>
<dbReference type="KEGG" id="soy:115875769"/>
<name>A0A6J2X7H7_SITOR</name>
<dbReference type="PANTHER" id="PTHR47027">
    <property type="entry name" value="REVERSE TRANSCRIPTASE DOMAIN-CONTAINING PROTEIN"/>
    <property type="match status" value="1"/>
</dbReference>